<name>A0A8X6RAW1_TRICX</name>
<proteinExistence type="predicted"/>
<dbReference type="AlphaFoldDB" id="A0A8X6RAW1"/>
<dbReference type="EMBL" id="BMAU01021068">
    <property type="protein sequence ID" value="GFX89152.1"/>
    <property type="molecule type" value="Genomic_DNA"/>
</dbReference>
<feature type="domain" description="Mutator-like transposase" evidence="1">
    <location>
        <begin position="6"/>
        <end position="58"/>
    </location>
</feature>
<gene>
    <name evidence="2" type="ORF">TNCV_20481</name>
</gene>
<keyword evidence="3" id="KW-1185">Reference proteome</keyword>
<dbReference type="Proteomes" id="UP000887159">
    <property type="component" value="Unassembled WGS sequence"/>
</dbReference>
<accession>A0A8X6RAW1</accession>
<evidence type="ECO:0000313" key="3">
    <source>
        <dbReference type="Proteomes" id="UP000887159"/>
    </source>
</evidence>
<comment type="caution">
    <text evidence="2">The sequence shown here is derived from an EMBL/GenBank/DDBJ whole genome shotgun (WGS) entry which is preliminary data.</text>
</comment>
<evidence type="ECO:0000259" key="1">
    <source>
        <dbReference type="Pfam" id="PF20700"/>
    </source>
</evidence>
<dbReference type="InterPro" id="IPR049012">
    <property type="entry name" value="Mutator_transp_dom"/>
</dbReference>
<dbReference type="Pfam" id="PF20700">
    <property type="entry name" value="Mutator"/>
    <property type="match status" value="1"/>
</dbReference>
<evidence type="ECO:0000313" key="2">
    <source>
        <dbReference type="EMBL" id="GFX89152.1"/>
    </source>
</evidence>
<reference evidence="2" key="1">
    <citation type="submission" date="2020-08" db="EMBL/GenBank/DDBJ databases">
        <title>Multicomponent nature underlies the extraordinary mechanical properties of spider dragline silk.</title>
        <authorList>
            <person name="Kono N."/>
            <person name="Nakamura H."/>
            <person name="Mori M."/>
            <person name="Yoshida Y."/>
            <person name="Ohtoshi R."/>
            <person name="Malay A.D."/>
            <person name="Moran D.A.P."/>
            <person name="Tomita M."/>
            <person name="Numata K."/>
            <person name="Arakawa K."/>
        </authorList>
    </citation>
    <scope>NUCLEOTIDE SEQUENCE</scope>
</reference>
<protein>
    <recommendedName>
        <fullName evidence="1">Mutator-like transposase domain-containing protein</fullName>
    </recommendedName>
</protein>
<sequence>MQIVAKEAKDASGHSDIPVAIDGTWQNHGHTSWNGVVNSISVDPGKVLDASILSSFCIEKLECVGLVEKQMVTQLQALKLKIKDKKLSDKKTLGDRGRLTDAESEKLPRYYGLAFRNNTDCINSMKIKGEKRHKKCIIEDTLAEERKNPSDGAGMH</sequence>
<organism evidence="2 3">
    <name type="scientific">Trichonephila clavipes</name>
    <name type="common">Golden silk orbweaver</name>
    <name type="synonym">Nephila clavipes</name>
    <dbReference type="NCBI Taxonomy" id="2585209"/>
    <lineage>
        <taxon>Eukaryota</taxon>
        <taxon>Metazoa</taxon>
        <taxon>Ecdysozoa</taxon>
        <taxon>Arthropoda</taxon>
        <taxon>Chelicerata</taxon>
        <taxon>Arachnida</taxon>
        <taxon>Araneae</taxon>
        <taxon>Araneomorphae</taxon>
        <taxon>Entelegynae</taxon>
        <taxon>Araneoidea</taxon>
        <taxon>Nephilidae</taxon>
        <taxon>Trichonephila</taxon>
    </lineage>
</organism>